<dbReference type="Gene3D" id="1.10.1040.10">
    <property type="entry name" value="N-(1-d-carboxylethyl)-l-norvaline Dehydrogenase, domain 2"/>
    <property type="match status" value="1"/>
</dbReference>
<dbReference type="GO" id="GO:0003857">
    <property type="term" value="F:(3S)-3-hydroxyacyl-CoA dehydrogenase (NAD+) activity"/>
    <property type="evidence" value="ECO:0007669"/>
    <property type="project" value="TreeGrafter"/>
</dbReference>
<dbReference type="SUPFAM" id="SSF48179">
    <property type="entry name" value="6-phosphogluconate dehydrogenase C-terminal domain-like"/>
    <property type="match status" value="1"/>
</dbReference>
<dbReference type="AlphaFoldDB" id="A0A814RKC6"/>
<accession>A0A814RKC6</accession>
<keyword evidence="1" id="KW-0520">NAD</keyword>
<organism evidence="3 4">
    <name type="scientific">Rotaria sordida</name>
    <dbReference type="NCBI Taxonomy" id="392033"/>
    <lineage>
        <taxon>Eukaryota</taxon>
        <taxon>Metazoa</taxon>
        <taxon>Spiralia</taxon>
        <taxon>Gnathifera</taxon>
        <taxon>Rotifera</taxon>
        <taxon>Eurotatoria</taxon>
        <taxon>Bdelloidea</taxon>
        <taxon>Philodinida</taxon>
        <taxon>Philodinidae</taxon>
        <taxon>Rotaria</taxon>
    </lineage>
</organism>
<dbReference type="PANTHER" id="PTHR43561:SF3">
    <property type="entry name" value="HYDROXYACYL-COENZYME A DEHYDROGENASE, MITOCHONDRIAL"/>
    <property type="match status" value="1"/>
</dbReference>
<evidence type="ECO:0000256" key="1">
    <source>
        <dbReference type="ARBA" id="ARBA00023027"/>
    </source>
</evidence>
<dbReference type="InterPro" id="IPR013328">
    <property type="entry name" value="6PGD_dom2"/>
</dbReference>
<keyword evidence="4" id="KW-1185">Reference proteome</keyword>
<sequence length="79" mass="9074">MIRRSDTTAEDIDIAMKLGDDYPMGPIELMNYIGLDTSKFITDGYGKKYYYDEPTFQTYSVINKLVSEGKLSRKIDVSF</sequence>
<evidence type="ECO:0000259" key="2">
    <source>
        <dbReference type="Pfam" id="PF00725"/>
    </source>
</evidence>
<dbReference type="Pfam" id="PF00725">
    <property type="entry name" value="3HCDH"/>
    <property type="match status" value="1"/>
</dbReference>
<reference evidence="3" key="1">
    <citation type="submission" date="2021-02" db="EMBL/GenBank/DDBJ databases">
        <authorList>
            <person name="Nowell W R."/>
        </authorList>
    </citation>
    <scope>NUCLEOTIDE SEQUENCE</scope>
</reference>
<dbReference type="Proteomes" id="UP000663870">
    <property type="component" value="Unassembled WGS sequence"/>
</dbReference>
<protein>
    <recommendedName>
        <fullName evidence="2">3-hydroxyacyl-CoA dehydrogenase C-terminal domain-containing protein</fullName>
    </recommendedName>
</protein>
<name>A0A814RKC6_9BILA</name>
<evidence type="ECO:0000313" key="3">
    <source>
        <dbReference type="EMBL" id="CAF1133680.1"/>
    </source>
</evidence>
<evidence type="ECO:0000313" key="4">
    <source>
        <dbReference type="Proteomes" id="UP000663870"/>
    </source>
</evidence>
<dbReference type="InterPro" id="IPR052242">
    <property type="entry name" value="Mito_3-hydroxyacyl-CoA_DH"/>
</dbReference>
<dbReference type="InterPro" id="IPR008927">
    <property type="entry name" value="6-PGluconate_DH-like_C_sf"/>
</dbReference>
<dbReference type="GO" id="GO:0005739">
    <property type="term" value="C:mitochondrion"/>
    <property type="evidence" value="ECO:0007669"/>
    <property type="project" value="TreeGrafter"/>
</dbReference>
<comment type="caution">
    <text evidence="3">The sequence shown here is derived from an EMBL/GenBank/DDBJ whole genome shotgun (WGS) entry which is preliminary data.</text>
</comment>
<dbReference type="PANTHER" id="PTHR43561">
    <property type="match status" value="1"/>
</dbReference>
<feature type="domain" description="3-hydroxyacyl-CoA dehydrogenase C-terminal" evidence="2">
    <location>
        <begin position="4"/>
        <end position="75"/>
    </location>
</feature>
<gene>
    <name evidence="3" type="ORF">JXQ802_LOCUS20841</name>
</gene>
<dbReference type="InterPro" id="IPR006108">
    <property type="entry name" value="3HC_DH_C"/>
</dbReference>
<dbReference type="EMBL" id="CAJNOL010000602">
    <property type="protein sequence ID" value="CAF1133680.1"/>
    <property type="molecule type" value="Genomic_DNA"/>
</dbReference>
<dbReference type="GO" id="GO:0006635">
    <property type="term" value="P:fatty acid beta-oxidation"/>
    <property type="evidence" value="ECO:0007669"/>
    <property type="project" value="TreeGrafter"/>
</dbReference>
<proteinExistence type="predicted"/>